<dbReference type="FunFam" id="3.40.1160.10:FF:000018">
    <property type="entry name" value="Glutamate 5-kinase"/>
    <property type="match status" value="1"/>
</dbReference>
<comment type="function">
    <text evidence="17">Catalyzes the NADPH-dependent reduction of L-glutamate 5-phosphate into L-glutamate 5-semialdehyde and phosphate. The product spontaneously undergoes cyclization to form 1-pyrroline-5-carboxylate.</text>
</comment>
<comment type="similarity">
    <text evidence="17">Belongs to the gamma-glutamyl phosphate reductase family.</text>
</comment>
<dbReference type="PRINTS" id="PR00474">
    <property type="entry name" value="GLU5KINASE"/>
</dbReference>
<evidence type="ECO:0000256" key="16">
    <source>
        <dbReference type="ARBA" id="ARBA00049141"/>
    </source>
</evidence>
<dbReference type="GO" id="GO:0004349">
    <property type="term" value="F:glutamate 5-kinase activity"/>
    <property type="evidence" value="ECO:0007669"/>
    <property type="project" value="UniProtKB-UniRule"/>
</dbReference>
<keyword evidence="14" id="KW-0511">Multifunctional enzyme</keyword>
<dbReference type="Gene3D" id="3.40.1160.10">
    <property type="entry name" value="Acetylglutamate kinase-like"/>
    <property type="match status" value="1"/>
</dbReference>
<dbReference type="STRING" id="145857.GA0070616_1917"/>
<dbReference type="EC" id="1.2.1.41" evidence="17"/>
<dbReference type="PROSITE" id="PS00902">
    <property type="entry name" value="GLUTAMATE_5_KINASE"/>
    <property type="match status" value="1"/>
</dbReference>
<dbReference type="CDD" id="cd04242">
    <property type="entry name" value="AAK_G5K_ProB"/>
    <property type="match status" value="1"/>
</dbReference>
<dbReference type="InterPro" id="IPR016161">
    <property type="entry name" value="Ald_DH/histidinol_DH"/>
</dbReference>
<dbReference type="InterPro" id="IPR001048">
    <property type="entry name" value="Asp/Glu/Uridylate_kinase"/>
</dbReference>
<evidence type="ECO:0000313" key="22">
    <source>
        <dbReference type="EMBL" id="SCL20178.1"/>
    </source>
</evidence>
<evidence type="ECO:0000256" key="2">
    <source>
        <dbReference type="ARBA" id="ARBA00005185"/>
    </source>
</evidence>
<evidence type="ECO:0000256" key="12">
    <source>
        <dbReference type="ARBA" id="ARBA00022857"/>
    </source>
</evidence>
<dbReference type="GO" id="GO:0055129">
    <property type="term" value="P:L-proline biosynthetic process"/>
    <property type="evidence" value="ECO:0007669"/>
    <property type="project" value="UniProtKB-UniRule"/>
</dbReference>
<keyword evidence="11 18" id="KW-0067">ATP-binding</keyword>
<comment type="pathway">
    <text evidence="1 17">Amino-acid biosynthesis; L-proline biosynthesis; L-glutamate 5-semialdehyde from L-glutamate: step 2/2.</text>
</comment>
<dbReference type="InterPro" id="IPR015590">
    <property type="entry name" value="Aldehyde_DH_dom"/>
</dbReference>
<dbReference type="GO" id="GO:0005737">
    <property type="term" value="C:cytoplasm"/>
    <property type="evidence" value="ECO:0007669"/>
    <property type="project" value="UniProtKB-SubCell"/>
</dbReference>
<keyword evidence="5 17" id="KW-0963">Cytoplasm</keyword>
<comment type="pathway">
    <text evidence="2 18">Amino-acid biosynthesis; L-proline biosynthesis; L-glutamate 5-semialdehyde from L-glutamate: step 1/2.</text>
</comment>
<dbReference type="InterPro" id="IPR016163">
    <property type="entry name" value="Ald_DH_C"/>
</dbReference>
<dbReference type="Gene3D" id="3.40.605.10">
    <property type="entry name" value="Aldehyde Dehydrogenase, Chain A, domain 1"/>
    <property type="match status" value="1"/>
</dbReference>
<keyword evidence="6 17" id="KW-0028">Amino-acid biosynthesis</keyword>
<keyword evidence="8 18" id="KW-0808">Transferase</keyword>
<evidence type="ECO:0000256" key="9">
    <source>
        <dbReference type="ARBA" id="ARBA00022741"/>
    </source>
</evidence>
<comment type="similarity">
    <text evidence="3">In the C-terminal section; belongs to the gamma-glutamyl phosphate reductase family.</text>
</comment>
<comment type="catalytic activity">
    <reaction evidence="16 18">
        <text>L-glutamate + ATP = L-glutamyl 5-phosphate + ADP</text>
        <dbReference type="Rhea" id="RHEA:14877"/>
        <dbReference type="ChEBI" id="CHEBI:29985"/>
        <dbReference type="ChEBI" id="CHEBI:30616"/>
        <dbReference type="ChEBI" id="CHEBI:58274"/>
        <dbReference type="ChEBI" id="CHEBI:456216"/>
        <dbReference type="EC" id="2.7.2.11"/>
    </reaction>
</comment>
<evidence type="ECO:0000256" key="5">
    <source>
        <dbReference type="ARBA" id="ARBA00022490"/>
    </source>
</evidence>
<sequence>MGTRPEVAGATTQNRRVRDAVTAARRVVVKIGSSSLTTAGGGLDHGRVDALVDTLAERAAGGREVVLVSSGAIAAGLAPLGLSRRPRDLATQQAAASVGQGLLIGRYAAALARHGRTVGQVLLTVDDVTRRAHYRNAYRTLRKLLDLGAVPIVNENDTVATEEIRFGDNDRLAALVAVLVDADLLVLLSDVDALWTGDPARPGSRRITEVRDEGDLAGVDIGGAGRAGVGTGGMVTKVEAARIATGFGIPVVLTSAPLAADALAGRPVGTFFHPSRSRPAARLFWLAHATSPGVDYIWTRARWPPWWAGASRCCRPASPPSTGRSPPVTRSTWWTPPAPPSPGGWSTTTRWSCPACSGARPPTSPRHSARRTNGRSSTATTWYCCEEWRMSVTEQARRARVAAGELAVATRTAKDAALAAMADALVARTPEILAANAADLAAGRGAGLGAAVLDRLALDEGRVAGIAEALREMAALPDPVGEVVRGSTLPNGLELRQVRVPFGVVGIIYEARPNVTVDAAGICLKSGNAALLRGSSSAAHSNAALVAVLRDAVASAGLPADAVQLLDATSRDSVKELMRARGLVDVLIPRGGAALIRTVVEESTVPVIETGVGNCHVYVDAAADLSKALAVTLNSKTQRLSTCNTAESLLVHADVADAFLPPVLAAFAEAGVTVHGDARVAGHSDAVVPATDEDFATEYLSADISVAVVDSLDAAVAHIRRYGSGHTEAILTDSQAAAREFVARVDAAAVMVNASTRFTDGGQFGFGAEIGISTQKLHARGPMGLPELTSTKYVVTGDGHLRG</sequence>
<dbReference type="FunFam" id="3.40.309.10:FF:000006">
    <property type="entry name" value="Gamma-glutamyl phosphate reductase"/>
    <property type="match status" value="1"/>
</dbReference>
<feature type="binding site" evidence="18">
    <location>
        <begin position="189"/>
        <end position="190"/>
    </location>
    <ligand>
        <name>ATP</name>
        <dbReference type="ChEBI" id="CHEBI:30616"/>
    </ligand>
</feature>
<comment type="similarity">
    <text evidence="18">Belongs to the glutamate 5-kinase family.</text>
</comment>
<evidence type="ECO:0000259" key="20">
    <source>
        <dbReference type="Pfam" id="PF00171"/>
    </source>
</evidence>
<evidence type="ECO:0000256" key="1">
    <source>
        <dbReference type="ARBA" id="ARBA00004985"/>
    </source>
</evidence>
<dbReference type="HAMAP" id="MF_00456">
    <property type="entry name" value="ProB"/>
    <property type="match status" value="1"/>
</dbReference>
<dbReference type="InterPro" id="IPR036393">
    <property type="entry name" value="AceGlu_kinase-like_sf"/>
</dbReference>
<proteinExistence type="inferred from homology"/>
<comment type="subcellular location">
    <subcellularLocation>
        <location evidence="17">Cytoplasm</location>
    </subcellularLocation>
</comment>
<evidence type="ECO:0000256" key="10">
    <source>
        <dbReference type="ARBA" id="ARBA00022777"/>
    </source>
</evidence>
<accession>A0A1C6RSP4</accession>
<evidence type="ECO:0000256" key="19">
    <source>
        <dbReference type="SAM" id="MobiDB-lite"/>
    </source>
</evidence>
<comment type="catalytic activity">
    <reaction evidence="15 17">
        <text>L-glutamate 5-semialdehyde + phosphate + NADP(+) = L-glutamyl 5-phosphate + NADPH + H(+)</text>
        <dbReference type="Rhea" id="RHEA:19541"/>
        <dbReference type="ChEBI" id="CHEBI:15378"/>
        <dbReference type="ChEBI" id="CHEBI:43474"/>
        <dbReference type="ChEBI" id="CHEBI:57783"/>
        <dbReference type="ChEBI" id="CHEBI:58066"/>
        <dbReference type="ChEBI" id="CHEBI:58274"/>
        <dbReference type="ChEBI" id="CHEBI:58349"/>
        <dbReference type="EC" id="1.2.1.41"/>
    </reaction>
</comment>
<dbReference type="NCBIfam" id="TIGR00407">
    <property type="entry name" value="proA"/>
    <property type="match status" value="1"/>
</dbReference>
<evidence type="ECO:0000256" key="18">
    <source>
        <dbReference type="HAMAP-Rule" id="MF_00456"/>
    </source>
</evidence>
<dbReference type="GO" id="GO:0005524">
    <property type="term" value="F:ATP binding"/>
    <property type="evidence" value="ECO:0007669"/>
    <property type="project" value="UniProtKB-KW"/>
</dbReference>
<dbReference type="EC" id="2.7.2.11" evidence="18"/>
<keyword evidence="10 18" id="KW-0418">Kinase</keyword>
<evidence type="ECO:0000256" key="11">
    <source>
        <dbReference type="ARBA" id="ARBA00022840"/>
    </source>
</evidence>
<dbReference type="SUPFAM" id="SSF53720">
    <property type="entry name" value="ALDH-like"/>
    <property type="match status" value="1"/>
</dbReference>
<keyword evidence="7 17" id="KW-0641">Proline biosynthesis</keyword>
<keyword evidence="13 17" id="KW-0560">Oxidoreductase</keyword>
<feature type="region of interest" description="Disordered" evidence="19">
    <location>
        <begin position="316"/>
        <end position="374"/>
    </location>
</feature>
<evidence type="ECO:0000256" key="4">
    <source>
        <dbReference type="ARBA" id="ARBA00009302"/>
    </source>
</evidence>
<dbReference type="EMBL" id="FMHT01000003">
    <property type="protein sequence ID" value="SCL20178.1"/>
    <property type="molecule type" value="Genomic_DNA"/>
</dbReference>
<dbReference type="CDD" id="cd07079">
    <property type="entry name" value="ALDH_F18-19_ProA-GPR"/>
    <property type="match status" value="1"/>
</dbReference>
<dbReference type="InterPro" id="IPR041739">
    <property type="entry name" value="G5K_ProB"/>
</dbReference>
<dbReference type="Pfam" id="PF00171">
    <property type="entry name" value="Aldedh"/>
    <property type="match status" value="1"/>
</dbReference>
<evidence type="ECO:0000256" key="17">
    <source>
        <dbReference type="HAMAP-Rule" id="MF_00412"/>
    </source>
</evidence>
<evidence type="ECO:0000256" key="8">
    <source>
        <dbReference type="ARBA" id="ARBA00022679"/>
    </source>
</evidence>
<name>A0A1C6RSP4_9ACTN</name>
<dbReference type="AlphaFoldDB" id="A0A1C6RSP4"/>
<dbReference type="SUPFAM" id="SSF53633">
    <property type="entry name" value="Carbamate kinase-like"/>
    <property type="match status" value="1"/>
</dbReference>
<dbReference type="InterPro" id="IPR001057">
    <property type="entry name" value="Glu/AcGlu_kinase"/>
</dbReference>
<feature type="binding site" evidence="18">
    <location>
        <begin position="231"/>
        <end position="237"/>
    </location>
    <ligand>
        <name>ATP</name>
        <dbReference type="ChEBI" id="CHEBI:30616"/>
    </ligand>
</feature>
<keyword evidence="12 17" id="KW-0521">NADP</keyword>
<feature type="binding site" evidence="18">
    <location>
        <position position="157"/>
    </location>
    <ligand>
        <name>substrate</name>
    </ligand>
</feature>
<organism evidence="22 23">
    <name type="scientific">Micromonospora nigra</name>
    <dbReference type="NCBI Taxonomy" id="145857"/>
    <lineage>
        <taxon>Bacteria</taxon>
        <taxon>Bacillati</taxon>
        <taxon>Actinomycetota</taxon>
        <taxon>Actinomycetes</taxon>
        <taxon>Micromonosporales</taxon>
        <taxon>Micromonosporaceae</taxon>
        <taxon>Micromonospora</taxon>
    </lineage>
</organism>
<dbReference type="UniPathway" id="UPA00098">
    <property type="reaction ID" value="UER00359"/>
</dbReference>
<dbReference type="NCBIfam" id="NF001221">
    <property type="entry name" value="PRK00197.1"/>
    <property type="match status" value="1"/>
</dbReference>
<dbReference type="PANTHER" id="PTHR11063">
    <property type="entry name" value="GLUTAMATE SEMIALDEHYDE DEHYDROGENASE"/>
    <property type="match status" value="1"/>
</dbReference>
<evidence type="ECO:0000259" key="21">
    <source>
        <dbReference type="Pfam" id="PF00696"/>
    </source>
</evidence>
<keyword evidence="9 18" id="KW-0547">Nucleotide-binding</keyword>
<dbReference type="InterPro" id="IPR005715">
    <property type="entry name" value="Glu_5kinase/COase_Synthase"/>
</dbReference>
<reference evidence="22 23" key="1">
    <citation type="submission" date="2016-06" db="EMBL/GenBank/DDBJ databases">
        <authorList>
            <person name="Kjaerup R.B."/>
            <person name="Dalgaard T.S."/>
            <person name="Juul-Madsen H.R."/>
        </authorList>
    </citation>
    <scope>NUCLEOTIDE SEQUENCE [LARGE SCALE GENOMIC DNA]</scope>
    <source>
        <strain evidence="22 23">DSM 43818</strain>
    </source>
</reference>
<comment type="function">
    <text evidence="18">Catalyzes the transfer of a phosphate group to glutamate to form L-glutamate 5-phosphate.</text>
</comment>
<dbReference type="PROSITE" id="PS01223">
    <property type="entry name" value="PROA"/>
    <property type="match status" value="1"/>
</dbReference>
<evidence type="ECO:0000256" key="15">
    <source>
        <dbReference type="ARBA" id="ARBA00049024"/>
    </source>
</evidence>
<keyword evidence="23" id="KW-1185">Reference proteome</keyword>
<evidence type="ECO:0000256" key="6">
    <source>
        <dbReference type="ARBA" id="ARBA00022605"/>
    </source>
</evidence>
<dbReference type="Gene3D" id="3.40.309.10">
    <property type="entry name" value="Aldehyde Dehydrogenase, Chain A, domain 2"/>
    <property type="match status" value="1"/>
</dbReference>
<evidence type="ECO:0000256" key="14">
    <source>
        <dbReference type="ARBA" id="ARBA00023268"/>
    </source>
</evidence>
<dbReference type="GO" id="GO:0004350">
    <property type="term" value="F:glutamate-5-semialdehyde dehydrogenase activity"/>
    <property type="evidence" value="ECO:0007669"/>
    <property type="project" value="UniProtKB-UniRule"/>
</dbReference>
<evidence type="ECO:0000256" key="7">
    <source>
        <dbReference type="ARBA" id="ARBA00022650"/>
    </source>
</evidence>
<dbReference type="Pfam" id="PF00696">
    <property type="entry name" value="AA_kinase"/>
    <property type="match status" value="1"/>
</dbReference>
<dbReference type="InterPro" id="IPR020593">
    <property type="entry name" value="G-glutamylP_reductase_CS"/>
</dbReference>
<feature type="compositionally biased region" description="Polar residues" evidence="19">
    <location>
        <begin position="320"/>
        <end position="330"/>
    </location>
</feature>
<feature type="domain" description="Aspartate/glutamate/uridylate kinase" evidence="21">
    <location>
        <begin position="26"/>
        <end position="254"/>
    </location>
</feature>
<feature type="binding site" evidence="18">
    <location>
        <position position="30"/>
    </location>
    <ligand>
        <name>ATP</name>
        <dbReference type="ChEBI" id="CHEBI:30616"/>
    </ligand>
</feature>
<protein>
    <recommendedName>
        <fullName evidence="17 18">Multifunctional fusion protein</fullName>
    </recommendedName>
    <domain>
        <recommendedName>
            <fullName evidence="17">Gamma-glutamyl phosphate reductase</fullName>
            <shortName evidence="17">GPR</shortName>
            <ecNumber evidence="17">1.2.1.41</ecNumber>
        </recommendedName>
        <alternativeName>
            <fullName evidence="17">Glutamate-5-semialdehyde dehydrogenase</fullName>
        </alternativeName>
        <alternativeName>
            <fullName evidence="17">Glutamyl-gamma-semialdehyde dehydrogenase</fullName>
            <shortName evidence="17">GSA dehydrogenase</shortName>
        </alternativeName>
    </domain>
    <domain>
        <recommendedName>
            <fullName evidence="18">Glutamate 5-kinase</fullName>
            <ecNumber evidence="18">2.7.2.11</ecNumber>
        </recommendedName>
        <alternativeName>
            <fullName evidence="18">Gamma-glutamyl kinase</fullName>
            <shortName evidence="18">GK</shortName>
        </alternativeName>
    </domain>
</protein>
<comment type="similarity">
    <text evidence="4">In the N-terminal section; belongs to the glutamate 5-kinase family.</text>
</comment>
<dbReference type="Proteomes" id="UP000199699">
    <property type="component" value="Unassembled WGS sequence"/>
</dbReference>
<dbReference type="InterPro" id="IPR000965">
    <property type="entry name" value="GPR_dom"/>
</dbReference>
<evidence type="ECO:0000313" key="23">
    <source>
        <dbReference type="Proteomes" id="UP000199699"/>
    </source>
</evidence>
<feature type="binding site" evidence="18">
    <location>
        <position position="70"/>
    </location>
    <ligand>
        <name>substrate</name>
    </ligand>
</feature>
<evidence type="ECO:0000256" key="3">
    <source>
        <dbReference type="ARBA" id="ARBA00006300"/>
    </source>
</evidence>
<dbReference type="NCBIfam" id="TIGR01027">
    <property type="entry name" value="proB"/>
    <property type="match status" value="1"/>
</dbReference>
<feature type="binding site" evidence="18">
    <location>
        <position position="169"/>
    </location>
    <ligand>
        <name>substrate</name>
    </ligand>
</feature>
<dbReference type="PANTHER" id="PTHR11063:SF8">
    <property type="entry name" value="DELTA-1-PYRROLINE-5-CARBOXYLATE SYNTHASE"/>
    <property type="match status" value="1"/>
</dbReference>
<gene>
    <name evidence="18" type="primary">proB</name>
    <name evidence="17" type="synonym">proA</name>
    <name evidence="22" type="ORF">GA0070616_1917</name>
</gene>
<dbReference type="HAMAP" id="MF_00412">
    <property type="entry name" value="ProA"/>
    <property type="match status" value="1"/>
</dbReference>
<evidence type="ECO:0000256" key="13">
    <source>
        <dbReference type="ARBA" id="ARBA00023002"/>
    </source>
</evidence>
<feature type="domain" description="Aldehyde dehydrogenase" evidence="20">
    <location>
        <begin position="423"/>
        <end position="670"/>
    </location>
</feature>
<dbReference type="InterPro" id="IPR019797">
    <property type="entry name" value="Glutamate_5-kinase_CS"/>
</dbReference>
<dbReference type="InterPro" id="IPR016162">
    <property type="entry name" value="Ald_DH_N"/>
</dbReference>